<sequence length="666" mass="72383">MNLQKRLLSGAAILAVSTAAAHAQEQDILLDTKPTVVTAEELNASSLRGSRAERVRGALRKRGDIGQDAELVLVREHRDGKGRVHQRFEQVVDGRRVYGASVTANFGEDGDLKKLRNRLRDRRNGKARRAGISAVDALEIARQRHFPAAPDVSAASTEGFVTTFAENDFYYQAPEVEEVVIARRGRNVIGYEVKLWSADSNELFHTLIGPNGRVLNVEDRTSRDQYAIFPDHPGNSNQVVVNGPGSGNAQSPNGWLFSGTQYRNYIRGNNVSAYLDRNNNNAPDTSSGAVTNGVFTTAASLNQDPSTTSNQYVAIQNLFYLNNRIHDILYTHGFTESAGNFQENNFGKGGFGSDSVNAEAQDGGGFNNANFATPGDGSNPRMQMYIWNLTNPYRDGDLDSDIVYHEYGHGLTWRMIGNMSGSISGAIGEGMADVLSILINNDDRVGEYSAANPNGIRSARYTNYPKDIGDFTGTSVHRDGEIYAATIWRLKALYEANGYTADQLMGDLVDGMNFTAPGPDYMDMRDGILDAVGGAKDCLVWEAFAEFGMGVGSSMGSRSASPSYALPSTCGGGGGGGNTDTTPPDLSNFGARRLSSCRFRLTWNSNEPATSQVRFPDYNYTYSDNTLKTSHSVTFNGSCGTTYSFYFEGQDAAGNLASEGPYSYRR</sequence>
<keyword evidence="5" id="KW-0645">Protease</keyword>
<accession>A0A9X2L6Q9</accession>
<keyword evidence="10" id="KW-0482">Metalloprotease</keyword>
<protein>
    <submittedName>
        <fullName evidence="14">Extracellular metalloproteinase</fullName>
    </submittedName>
</protein>
<dbReference type="Pfam" id="PF02128">
    <property type="entry name" value="Peptidase_M36"/>
    <property type="match status" value="1"/>
</dbReference>
<dbReference type="GO" id="GO:0008270">
    <property type="term" value="F:zinc ion binding"/>
    <property type="evidence" value="ECO:0007669"/>
    <property type="project" value="InterPro"/>
</dbReference>
<evidence type="ECO:0000256" key="9">
    <source>
        <dbReference type="ARBA" id="ARBA00022833"/>
    </source>
</evidence>
<comment type="cofactor">
    <cofactor evidence="1">
        <name>Zn(2+)</name>
        <dbReference type="ChEBI" id="CHEBI:29105"/>
    </cofactor>
</comment>
<dbReference type="EMBL" id="JANIBC010000001">
    <property type="protein sequence ID" value="MCQ8184159.1"/>
    <property type="molecule type" value="Genomic_DNA"/>
</dbReference>
<evidence type="ECO:0000256" key="7">
    <source>
        <dbReference type="ARBA" id="ARBA00022729"/>
    </source>
</evidence>
<dbReference type="InterPro" id="IPR027268">
    <property type="entry name" value="Peptidase_M4/M1_CTD_sf"/>
</dbReference>
<dbReference type="RefSeq" id="WP_256617966.1">
    <property type="nucleotide sequence ID" value="NZ_JANIBC010000001.1"/>
</dbReference>
<dbReference type="PRINTS" id="PR00999">
    <property type="entry name" value="FUNGALYSIN"/>
</dbReference>
<evidence type="ECO:0000256" key="6">
    <source>
        <dbReference type="ARBA" id="ARBA00022723"/>
    </source>
</evidence>
<dbReference type="PANTHER" id="PTHR33478:SF1">
    <property type="entry name" value="EXTRACELLULAR METALLOPROTEINASE MEP"/>
    <property type="match status" value="1"/>
</dbReference>
<feature type="chain" id="PRO_5040952432" evidence="12">
    <location>
        <begin position="24"/>
        <end position="666"/>
    </location>
</feature>
<dbReference type="Gene3D" id="3.10.170.10">
    <property type="match status" value="1"/>
</dbReference>
<dbReference type="Gene3D" id="3.10.450.490">
    <property type="match status" value="1"/>
</dbReference>
<comment type="subcellular location">
    <subcellularLocation>
        <location evidence="2">Secreted</location>
    </subcellularLocation>
</comment>
<gene>
    <name evidence="14" type="ORF">NOG11_02045</name>
</gene>
<feature type="domain" description="FTP" evidence="13">
    <location>
        <begin position="69"/>
        <end position="114"/>
    </location>
</feature>
<evidence type="ECO:0000256" key="4">
    <source>
        <dbReference type="ARBA" id="ARBA00022525"/>
    </source>
</evidence>
<dbReference type="GO" id="GO:0004222">
    <property type="term" value="F:metalloendopeptidase activity"/>
    <property type="evidence" value="ECO:0007669"/>
    <property type="project" value="InterPro"/>
</dbReference>
<evidence type="ECO:0000256" key="5">
    <source>
        <dbReference type="ARBA" id="ARBA00022670"/>
    </source>
</evidence>
<evidence type="ECO:0000256" key="12">
    <source>
        <dbReference type="SAM" id="SignalP"/>
    </source>
</evidence>
<dbReference type="PANTHER" id="PTHR33478">
    <property type="entry name" value="EXTRACELLULAR METALLOPROTEINASE MEP"/>
    <property type="match status" value="1"/>
</dbReference>
<evidence type="ECO:0000256" key="11">
    <source>
        <dbReference type="ARBA" id="ARBA00023145"/>
    </source>
</evidence>
<keyword evidence="4" id="KW-0964">Secreted</keyword>
<evidence type="ECO:0000256" key="8">
    <source>
        <dbReference type="ARBA" id="ARBA00022801"/>
    </source>
</evidence>
<evidence type="ECO:0000313" key="14">
    <source>
        <dbReference type="EMBL" id="MCQ8184159.1"/>
    </source>
</evidence>
<dbReference type="InterPro" id="IPR011096">
    <property type="entry name" value="FTP_domain"/>
</dbReference>
<evidence type="ECO:0000313" key="15">
    <source>
        <dbReference type="Proteomes" id="UP001142610"/>
    </source>
</evidence>
<keyword evidence="6" id="KW-0479">Metal-binding</keyword>
<keyword evidence="15" id="KW-1185">Reference proteome</keyword>
<comment type="similarity">
    <text evidence="3">Belongs to the peptidase M36 family.</text>
</comment>
<dbReference type="AlphaFoldDB" id="A0A9X2L6Q9"/>
<feature type="signal peptide" evidence="12">
    <location>
        <begin position="1"/>
        <end position="23"/>
    </location>
</feature>
<keyword evidence="9" id="KW-0862">Zinc</keyword>
<organism evidence="14 15">
    <name type="scientific">Parvularcula maris</name>
    <dbReference type="NCBI Taxonomy" id="2965077"/>
    <lineage>
        <taxon>Bacteria</taxon>
        <taxon>Pseudomonadati</taxon>
        <taxon>Pseudomonadota</taxon>
        <taxon>Alphaproteobacteria</taxon>
        <taxon>Parvularculales</taxon>
        <taxon>Parvularculaceae</taxon>
        <taxon>Parvularcula</taxon>
    </lineage>
</organism>
<evidence type="ECO:0000256" key="10">
    <source>
        <dbReference type="ARBA" id="ARBA00023049"/>
    </source>
</evidence>
<dbReference type="GO" id="GO:0005615">
    <property type="term" value="C:extracellular space"/>
    <property type="evidence" value="ECO:0007669"/>
    <property type="project" value="InterPro"/>
</dbReference>
<dbReference type="InterPro" id="IPR001842">
    <property type="entry name" value="Peptidase_M36"/>
</dbReference>
<evidence type="ECO:0000256" key="2">
    <source>
        <dbReference type="ARBA" id="ARBA00004613"/>
    </source>
</evidence>
<reference evidence="14" key="1">
    <citation type="submission" date="2022-07" db="EMBL/GenBank/DDBJ databases">
        <title>Parvularcula maris sp. nov., an algicidal bacterium isolated from seawater.</title>
        <authorList>
            <person name="Li F."/>
        </authorList>
    </citation>
    <scope>NUCLEOTIDE SEQUENCE</scope>
    <source>
        <strain evidence="14">BGMRC 0090</strain>
    </source>
</reference>
<proteinExistence type="inferred from homology"/>
<name>A0A9X2L6Q9_9PROT</name>
<dbReference type="Pfam" id="PF07504">
    <property type="entry name" value="FTP"/>
    <property type="match status" value="1"/>
</dbReference>
<dbReference type="Gene3D" id="1.10.390.10">
    <property type="entry name" value="Neutral Protease Domain 2"/>
    <property type="match status" value="1"/>
</dbReference>
<dbReference type="GO" id="GO:0006508">
    <property type="term" value="P:proteolysis"/>
    <property type="evidence" value="ECO:0007669"/>
    <property type="project" value="UniProtKB-KW"/>
</dbReference>
<keyword evidence="11" id="KW-0865">Zymogen</keyword>
<dbReference type="Proteomes" id="UP001142610">
    <property type="component" value="Unassembled WGS sequence"/>
</dbReference>
<evidence type="ECO:0000256" key="3">
    <source>
        <dbReference type="ARBA" id="ARBA00006006"/>
    </source>
</evidence>
<comment type="caution">
    <text evidence="14">The sequence shown here is derived from an EMBL/GenBank/DDBJ whole genome shotgun (WGS) entry which is preliminary data.</text>
</comment>
<dbReference type="SUPFAM" id="SSF55486">
    <property type="entry name" value="Metalloproteases ('zincins'), catalytic domain"/>
    <property type="match status" value="1"/>
</dbReference>
<evidence type="ECO:0000259" key="13">
    <source>
        <dbReference type="Pfam" id="PF07504"/>
    </source>
</evidence>
<keyword evidence="7 12" id="KW-0732">Signal</keyword>
<dbReference type="InterPro" id="IPR050371">
    <property type="entry name" value="Fungal_virulence_M36"/>
</dbReference>
<evidence type="ECO:0000256" key="1">
    <source>
        <dbReference type="ARBA" id="ARBA00001947"/>
    </source>
</evidence>
<keyword evidence="8" id="KW-0378">Hydrolase</keyword>